<evidence type="ECO:0000313" key="1">
    <source>
        <dbReference type="Proteomes" id="UP000694925"/>
    </source>
</evidence>
<proteinExistence type="predicted"/>
<sequence>MLNRVYGFQNNQKTILIQRFHEVDKKYDILKLNYYKLVQDASKLKQKYINLQMEVVELKKKLLSHDVQNRTMHSNDTVTPVNGIRNGCNQMRYKRVSYKYKSMKHSMIRFAAILNIFVEVQQARISLAERMERMSYYTIQQEARKAGSQEVSITFVFLIILIPDHPVRAEWAECHQIDQTGRRS</sequence>
<reference evidence="2" key="1">
    <citation type="submission" date="2025-08" db="UniProtKB">
        <authorList>
            <consortium name="RefSeq"/>
        </authorList>
    </citation>
    <scope>IDENTIFICATION</scope>
    <source>
        <tissue evidence="2">Whole body</tissue>
    </source>
</reference>
<keyword evidence="1" id="KW-1185">Reference proteome</keyword>
<protein>
    <submittedName>
        <fullName evidence="2">Uncharacterized protein LOC113464749</fullName>
    </submittedName>
</protein>
<dbReference type="KEGG" id="ccal:113464749"/>
<accession>A0AAJ7WDE4</accession>
<dbReference type="Proteomes" id="UP000694925">
    <property type="component" value="Unplaced"/>
</dbReference>
<dbReference type="AlphaFoldDB" id="A0AAJ7WDE4"/>
<dbReference type="RefSeq" id="XP_026672187.1">
    <property type="nucleotide sequence ID" value="XM_026816386.1"/>
</dbReference>
<name>A0AAJ7WDE4_9HYME</name>
<evidence type="ECO:0000313" key="2">
    <source>
        <dbReference type="RefSeq" id="XP_026672187.1"/>
    </source>
</evidence>
<dbReference type="GeneID" id="113464749"/>
<gene>
    <name evidence="2" type="primary">LOC113464749</name>
</gene>
<organism evidence="1 2">
    <name type="scientific">Ceratina calcarata</name>
    <dbReference type="NCBI Taxonomy" id="156304"/>
    <lineage>
        <taxon>Eukaryota</taxon>
        <taxon>Metazoa</taxon>
        <taxon>Ecdysozoa</taxon>
        <taxon>Arthropoda</taxon>
        <taxon>Hexapoda</taxon>
        <taxon>Insecta</taxon>
        <taxon>Pterygota</taxon>
        <taxon>Neoptera</taxon>
        <taxon>Endopterygota</taxon>
        <taxon>Hymenoptera</taxon>
        <taxon>Apocrita</taxon>
        <taxon>Aculeata</taxon>
        <taxon>Apoidea</taxon>
        <taxon>Anthophila</taxon>
        <taxon>Apidae</taxon>
        <taxon>Ceratina</taxon>
        <taxon>Zadontomerus</taxon>
    </lineage>
</organism>